<gene>
    <name evidence="2" type="ORF">SLEP1_g11276</name>
</gene>
<proteinExistence type="predicted"/>
<protein>
    <submittedName>
        <fullName evidence="2">Uncharacterized protein</fullName>
    </submittedName>
</protein>
<name>A0AAV5IGL3_9ROSI</name>
<dbReference type="EMBL" id="BPVZ01000012">
    <property type="protein sequence ID" value="GKU98250.1"/>
    <property type="molecule type" value="Genomic_DNA"/>
</dbReference>
<dbReference type="Proteomes" id="UP001054252">
    <property type="component" value="Unassembled WGS sequence"/>
</dbReference>
<accession>A0AAV5IGL3</accession>
<reference evidence="2 3" key="1">
    <citation type="journal article" date="2021" name="Commun. Biol.">
        <title>The genome of Shorea leprosula (Dipterocarpaceae) highlights the ecological relevance of drought in aseasonal tropical rainforests.</title>
        <authorList>
            <person name="Ng K.K.S."/>
            <person name="Kobayashi M.J."/>
            <person name="Fawcett J.A."/>
            <person name="Hatakeyama M."/>
            <person name="Paape T."/>
            <person name="Ng C.H."/>
            <person name="Ang C.C."/>
            <person name="Tnah L.H."/>
            <person name="Lee C.T."/>
            <person name="Nishiyama T."/>
            <person name="Sese J."/>
            <person name="O'Brien M.J."/>
            <person name="Copetti D."/>
            <person name="Mohd Noor M.I."/>
            <person name="Ong R.C."/>
            <person name="Putra M."/>
            <person name="Sireger I.Z."/>
            <person name="Indrioko S."/>
            <person name="Kosugi Y."/>
            <person name="Izuno A."/>
            <person name="Isagi Y."/>
            <person name="Lee S.L."/>
            <person name="Shimizu K.K."/>
        </authorList>
    </citation>
    <scope>NUCLEOTIDE SEQUENCE [LARGE SCALE GENOMIC DNA]</scope>
    <source>
        <strain evidence="2">214</strain>
    </source>
</reference>
<comment type="caution">
    <text evidence="2">The sequence shown here is derived from an EMBL/GenBank/DDBJ whole genome shotgun (WGS) entry which is preliminary data.</text>
</comment>
<dbReference type="PANTHER" id="PTHR45979">
    <property type="entry name" value="PAP/OAS1 SUBSTRATE-BINDING DOMAIN SUPERFAMILY"/>
    <property type="match status" value="1"/>
</dbReference>
<sequence>MEDSQESLSPSSSLSLSSTFSSSSNPQPSSPSSSFSSSSCLSSPLNPYPLLIDAELWMMAEKRTLEMLRIIQPALVSEEKRKSIINNVQMLIKDYFGIEVTKSLFALEKQLNFPPL</sequence>
<dbReference type="PANTHER" id="PTHR45979:SF6">
    <property type="entry name" value="NUCLEOTIDYLTRANSFERASE DOMAIN PROTEIN"/>
    <property type="match status" value="1"/>
</dbReference>
<feature type="region of interest" description="Disordered" evidence="1">
    <location>
        <begin position="1"/>
        <end position="42"/>
    </location>
</feature>
<dbReference type="AlphaFoldDB" id="A0AAV5IGL3"/>
<evidence type="ECO:0000256" key="1">
    <source>
        <dbReference type="SAM" id="MobiDB-lite"/>
    </source>
</evidence>
<keyword evidence="3" id="KW-1185">Reference proteome</keyword>
<dbReference type="InterPro" id="IPR058921">
    <property type="entry name" value="PAP/OAS1-rel"/>
</dbReference>
<organism evidence="2 3">
    <name type="scientific">Rubroshorea leprosula</name>
    <dbReference type="NCBI Taxonomy" id="152421"/>
    <lineage>
        <taxon>Eukaryota</taxon>
        <taxon>Viridiplantae</taxon>
        <taxon>Streptophyta</taxon>
        <taxon>Embryophyta</taxon>
        <taxon>Tracheophyta</taxon>
        <taxon>Spermatophyta</taxon>
        <taxon>Magnoliopsida</taxon>
        <taxon>eudicotyledons</taxon>
        <taxon>Gunneridae</taxon>
        <taxon>Pentapetalae</taxon>
        <taxon>rosids</taxon>
        <taxon>malvids</taxon>
        <taxon>Malvales</taxon>
        <taxon>Dipterocarpaceae</taxon>
        <taxon>Rubroshorea</taxon>
    </lineage>
</organism>
<evidence type="ECO:0000313" key="2">
    <source>
        <dbReference type="EMBL" id="GKU98250.1"/>
    </source>
</evidence>
<evidence type="ECO:0000313" key="3">
    <source>
        <dbReference type="Proteomes" id="UP001054252"/>
    </source>
</evidence>